<dbReference type="SMART" id="SM00212">
    <property type="entry name" value="UBCc"/>
    <property type="match status" value="1"/>
</dbReference>
<evidence type="ECO:0000256" key="4">
    <source>
        <dbReference type="ARBA" id="ARBA00022618"/>
    </source>
</evidence>
<dbReference type="GO" id="GO:0031145">
    <property type="term" value="P:anaphase-promoting complex-dependent catabolic process"/>
    <property type="evidence" value="ECO:0007669"/>
    <property type="project" value="UniProtKB-ARBA"/>
</dbReference>
<name>A0AAE0RFD1_9TELE</name>
<dbReference type="InterPro" id="IPR023313">
    <property type="entry name" value="UBQ-conjugating_AS"/>
</dbReference>
<dbReference type="GO" id="GO:0051301">
    <property type="term" value="P:cell division"/>
    <property type="evidence" value="ECO:0007669"/>
    <property type="project" value="UniProtKB-KW"/>
</dbReference>
<dbReference type="Gene3D" id="3.10.110.10">
    <property type="entry name" value="Ubiquitin Conjugating Enzyme"/>
    <property type="match status" value="1"/>
</dbReference>
<organism evidence="15 16">
    <name type="scientific">Hemibagrus guttatus</name>
    <dbReference type="NCBI Taxonomy" id="175788"/>
    <lineage>
        <taxon>Eukaryota</taxon>
        <taxon>Metazoa</taxon>
        <taxon>Chordata</taxon>
        <taxon>Craniata</taxon>
        <taxon>Vertebrata</taxon>
        <taxon>Euteleostomi</taxon>
        <taxon>Actinopterygii</taxon>
        <taxon>Neopterygii</taxon>
        <taxon>Teleostei</taxon>
        <taxon>Ostariophysi</taxon>
        <taxon>Siluriformes</taxon>
        <taxon>Bagridae</taxon>
        <taxon>Hemibagrus</taxon>
    </lineage>
</organism>
<evidence type="ECO:0000256" key="5">
    <source>
        <dbReference type="ARBA" id="ARBA00022679"/>
    </source>
</evidence>
<feature type="active site" description="Glycyl thioester intermediate" evidence="11">
    <location>
        <position position="103"/>
    </location>
</feature>
<evidence type="ECO:0000256" key="7">
    <source>
        <dbReference type="ARBA" id="ARBA00022786"/>
    </source>
</evidence>
<comment type="catalytic activity">
    <reaction evidence="1">
        <text>S-ubiquitinyl-[E1 ubiquitin-activating enzyme]-L-cysteine + [E2 ubiquitin-conjugating enzyme]-L-cysteine = [E1 ubiquitin-activating enzyme]-L-cysteine + S-ubiquitinyl-[E2 ubiquitin-conjugating enzyme]-L-cysteine.</text>
        <dbReference type="EC" id="2.3.2.23"/>
    </reaction>
</comment>
<evidence type="ECO:0000256" key="3">
    <source>
        <dbReference type="ARBA" id="ARBA00012486"/>
    </source>
</evidence>
<dbReference type="GO" id="GO:0061631">
    <property type="term" value="F:ubiquitin conjugating enzyme activity"/>
    <property type="evidence" value="ECO:0007669"/>
    <property type="project" value="UniProtKB-EC"/>
</dbReference>
<evidence type="ECO:0000313" key="15">
    <source>
        <dbReference type="EMBL" id="KAK3551262.1"/>
    </source>
</evidence>
<reference evidence="15" key="1">
    <citation type="submission" date="2023-06" db="EMBL/GenBank/DDBJ databases">
        <title>Male Hemibagrus guttatus genome.</title>
        <authorList>
            <person name="Bian C."/>
        </authorList>
    </citation>
    <scope>NUCLEOTIDE SEQUENCE</scope>
    <source>
        <strain evidence="15">Male_cb2023</strain>
        <tissue evidence="15">Muscle</tissue>
    </source>
</reference>
<comment type="caution">
    <text evidence="15">The sequence shown here is derived from an EMBL/GenBank/DDBJ whole genome shotgun (WGS) entry which is preliminary data.</text>
</comment>
<proteinExistence type="inferred from homology"/>
<keyword evidence="4" id="KW-0132">Cell division</keyword>
<dbReference type="EC" id="2.3.2.23" evidence="3"/>
<evidence type="ECO:0000256" key="10">
    <source>
        <dbReference type="ARBA" id="ARBA00053181"/>
    </source>
</evidence>
<feature type="region of interest" description="Disordered" evidence="13">
    <location>
        <begin position="165"/>
        <end position="236"/>
    </location>
</feature>
<accession>A0AAE0RFD1</accession>
<feature type="compositionally biased region" description="Low complexity" evidence="13">
    <location>
        <begin position="201"/>
        <end position="221"/>
    </location>
</feature>
<feature type="compositionally biased region" description="Basic residues" evidence="13">
    <location>
        <begin position="223"/>
        <end position="236"/>
    </location>
</feature>
<feature type="non-terminal residue" evidence="15">
    <location>
        <position position="1"/>
    </location>
</feature>
<evidence type="ECO:0000313" key="16">
    <source>
        <dbReference type="Proteomes" id="UP001274896"/>
    </source>
</evidence>
<dbReference type="InterPro" id="IPR016135">
    <property type="entry name" value="UBQ-conjugating_enzyme/RWD"/>
</dbReference>
<comment type="function">
    <text evidence="10">Accepts ubiquitin from the E1 complex and catalyzes its covalent attachment to other proteins. Catalyzes 'Lys-11'-linked polyubiquitination. Acts as an essential factor of the anaphase promoting complex/cyclosome (APC/C), a cell cycle-regulated ubiquitin ligase that controls progression through mitosis. Acts by specifically elongating 'Lys-11'-linked polyubiquitin chains initiated by the E2 enzyme UBE2C/UBCH10 on APC/C substrates, enhancing the degradation of APC/C substrates by the proteasome and promoting mitotic exit. Also acts by elongating ubiquitin chains initiated by the E2 enzyme UBE2D1/UBCH5 in vitro; it is however unclear whether UBE2D1/UBCH5 acts as an E2 enzyme for the APC/C in vivo. Also involved in ubiquitination and subsequent degradation of VHL, resulting in an accumulation of HIF1A. In vitro able to promote polyubiquitination using all 7 ubiquitin Lys residues, except 'Lys-48'-linked polyubiquitination.</text>
</comment>
<evidence type="ECO:0000256" key="6">
    <source>
        <dbReference type="ARBA" id="ARBA00022741"/>
    </source>
</evidence>
<dbReference type="PROSITE" id="PS50127">
    <property type="entry name" value="UBC_2"/>
    <property type="match status" value="1"/>
</dbReference>
<keyword evidence="9" id="KW-0131">Cell cycle</keyword>
<dbReference type="CDD" id="cd23804">
    <property type="entry name" value="UBCc_UBE2S"/>
    <property type="match status" value="1"/>
</dbReference>
<evidence type="ECO:0000256" key="2">
    <source>
        <dbReference type="ARBA" id="ARBA00004906"/>
    </source>
</evidence>
<evidence type="ECO:0000256" key="12">
    <source>
        <dbReference type="RuleBase" id="RU362109"/>
    </source>
</evidence>
<evidence type="ECO:0000256" key="13">
    <source>
        <dbReference type="SAM" id="MobiDB-lite"/>
    </source>
</evidence>
<comment type="pathway">
    <text evidence="2">Protein modification; protein ubiquitination.</text>
</comment>
<keyword evidence="5" id="KW-0808">Transferase</keyword>
<dbReference type="SUPFAM" id="SSF54495">
    <property type="entry name" value="UBC-like"/>
    <property type="match status" value="1"/>
</dbReference>
<protein>
    <recommendedName>
        <fullName evidence="3">E2 ubiquitin-conjugating enzyme</fullName>
        <ecNumber evidence="3">2.3.2.23</ecNumber>
    </recommendedName>
</protein>
<evidence type="ECO:0000259" key="14">
    <source>
        <dbReference type="PROSITE" id="PS50127"/>
    </source>
</evidence>
<evidence type="ECO:0000256" key="8">
    <source>
        <dbReference type="ARBA" id="ARBA00022840"/>
    </source>
</evidence>
<keyword evidence="16" id="KW-1185">Reference proteome</keyword>
<dbReference type="Pfam" id="PF00179">
    <property type="entry name" value="UQ_con"/>
    <property type="match status" value="1"/>
</dbReference>
<dbReference type="FunFam" id="3.10.110.10:FF:000034">
    <property type="entry name" value="Ubiquitin-conjugating enzyme E2 S"/>
    <property type="match status" value="1"/>
</dbReference>
<dbReference type="Proteomes" id="UP001274896">
    <property type="component" value="Unassembled WGS sequence"/>
</dbReference>
<dbReference type="GO" id="GO:0005524">
    <property type="term" value="F:ATP binding"/>
    <property type="evidence" value="ECO:0007669"/>
    <property type="project" value="UniProtKB-UniRule"/>
</dbReference>
<dbReference type="PANTHER" id="PTHR24067">
    <property type="entry name" value="UBIQUITIN-CONJUGATING ENZYME E2"/>
    <property type="match status" value="1"/>
</dbReference>
<evidence type="ECO:0000256" key="11">
    <source>
        <dbReference type="PROSITE-ProRule" id="PRU10133"/>
    </source>
</evidence>
<dbReference type="AlphaFoldDB" id="A0AAE0RFD1"/>
<keyword evidence="8 12" id="KW-0067">ATP-binding</keyword>
<comment type="similarity">
    <text evidence="12">Belongs to the ubiquitin-conjugating enzyme family.</text>
</comment>
<gene>
    <name evidence="15" type="ORF">QTP70_013982</name>
</gene>
<feature type="domain" description="UBC core" evidence="14">
    <location>
        <begin position="19"/>
        <end position="165"/>
    </location>
</feature>
<dbReference type="InterPro" id="IPR050113">
    <property type="entry name" value="Ub_conjugating_enzyme"/>
</dbReference>
<dbReference type="PROSITE" id="PS00183">
    <property type="entry name" value="UBC_1"/>
    <property type="match status" value="1"/>
</dbReference>
<evidence type="ECO:0000256" key="9">
    <source>
        <dbReference type="ARBA" id="ARBA00023306"/>
    </source>
</evidence>
<keyword evidence="7 12" id="KW-0833">Ubl conjugation pathway</keyword>
<sequence>QDVAVVECRNSNVENLPPQVLRLVYKEVSALAADPPEGIKIYPSEEDITELHTAIEGPEGTPYAGGVFRMRLVLGKDFPAVPPRGYFLTKIFHPNVGHKGEICVNVLKRDWKAELGLRHVLLTIKCLLIHPNPESALNEEAGRLLLEDYAEYASRAHLLTEIHAMGGSSGAPEPGDGPQPKKHAGDPSKRAITAGAANIVTTANGTNSSSASGTSSSNNTGVAKKKTDKKRALRRL</sequence>
<dbReference type="InterPro" id="IPR000608">
    <property type="entry name" value="UBC"/>
</dbReference>
<keyword evidence="6 12" id="KW-0547">Nucleotide-binding</keyword>
<dbReference type="GO" id="GO:0010458">
    <property type="term" value="P:exit from mitosis"/>
    <property type="evidence" value="ECO:0007669"/>
    <property type="project" value="UniProtKB-ARBA"/>
</dbReference>
<evidence type="ECO:0000256" key="1">
    <source>
        <dbReference type="ARBA" id="ARBA00000485"/>
    </source>
</evidence>
<dbReference type="EMBL" id="JAUCMX010000003">
    <property type="protein sequence ID" value="KAK3551262.1"/>
    <property type="molecule type" value="Genomic_DNA"/>
</dbReference>